<dbReference type="GO" id="GO:0015631">
    <property type="term" value="F:tubulin binding"/>
    <property type="evidence" value="ECO:0007669"/>
    <property type="project" value="TreeGrafter"/>
</dbReference>
<organism evidence="6">
    <name type="scientific">Hexamita inflata</name>
    <dbReference type="NCBI Taxonomy" id="28002"/>
    <lineage>
        <taxon>Eukaryota</taxon>
        <taxon>Metamonada</taxon>
        <taxon>Diplomonadida</taxon>
        <taxon>Hexamitidae</taxon>
        <taxon>Hexamitinae</taxon>
        <taxon>Hexamita</taxon>
    </lineage>
</organism>
<keyword evidence="3" id="KW-0547">Nucleotide-binding</keyword>
<evidence type="ECO:0000256" key="5">
    <source>
        <dbReference type="ARBA" id="ARBA00030445"/>
    </source>
</evidence>
<comment type="similarity">
    <text evidence="1">Belongs to the tubulin--tyrosine ligase family.</text>
</comment>
<dbReference type="PANTHER" id="PTHR12241">
    <property type="entry name" value="TUBULIN POLYGLUTAMYLASE"/>
    <property type="match status" value="1"/>
</dbReference>
<evidence type="ECO:0000256" key="2">
    <source>
        <dbReference type="ARBA" id="ARBA00022598"/>
    </source>
</evidence>
<keyword evidence="8" id="KW-1185">Reference proteome</keyword>
<keyword evidence="4" id="KW-0067">ATP-binding</keyword>
<dbReference type="PROSITE" id="PS51221">
    <property type="entry name" value="TTL"/>
    <property type="match status" value="1"/>
</dbReference>
<accession>A0AA86P5I9</accession>
<dbReference type="Proteomes" id="UP001642409">
    <property type="component" value="Unassembled WGS sequence"/>
</dbReference>
<reference evidence="7 8" key="2">
    <citation type="submission" date="2024-07" db="EMBL/GenBank/DDBJ databases">
        <authorList>
            <person name="Akdeniz Z."/>
        </authorList>
    </citation>
    <scope>NUCLEOTIDE SEQUENCE [LARGE SCALE GENOMIC DNA]</scope>
</reference>
<name>A0AA86P5I9_9EUKA</name>
<evidence type="ECO:0000256" key="4">
    <source>
        <dbReference type="ARBA" id="ARBA00022840"/>
    </source>
</evidence>
<evidence type="ECO:0000313" key="6">
    <source>
        <dbReference type="EMBL" id="CAI9930920.1"/>
    </source>
</evidence>
<dbReference type="EMBL" id="CAXDID020000485">
    <property type="protein sequence ID" value="CAL6096384.1"/>
    <property type="molecule type" value="Genomic_DNA"/>
</dbReference>
<dbReference type="Pfam" id="PF03133">
    <property type="entry name" value="TTL"/>
    <property type="match status" value="1"/>
</dbReference>
<comment type="caution">
    <text evidence="6">The sequence shown here is derived from an EMBL/GenBank/DDBJ whole genome shotgun (WGS) entry which is preliminary data.</text>
</comment>
<evidence type="ECO:0000256" key="3">
    <source>
        <dbReference type="ARBA" id="ARBA00022741"/>
    </source>
</evidence>
<dbReference type="PANTHER" id="PTHR12241:SF39">
    <property type="entry name" value="TUBULIN POLYGLUTAMYLASE TTLL9-RELATED"/>
    <property type="match status" value="1"/>
</dbReference>
<evidence type="ECO:0000313" key="7">
    <source>
        <dbReference type="EMBL" id="CAL6096384.1"/>
    </source>
</evidence>
<keyword evidence="2 6" id="KW-0436">Ligase</keyword>
<dbReference type="InterPro" id="IPR004344">
    <property type="entry name" value="TTL/TTLL_fam"/>
</dbReference>
<gene>
    <name evidence="6" type="ORF">HINF_LOCUS18565</name>
    <name evidence="7" type="ORF">HINF_LOCUS68404</name>
</gene>
<dbReference type="GO" id="GO:0036064">
    <property type="term" value="C:ciliary basal body"/>
    <property type="evidence" value="ECO:0007669"/>
    <property type="project" value="TreeGrafter"/>
</dbReference>
<evidence type="ECO:0000313" key="8">
    <source>
        <dbReference type="Proteomes" id="UP001642409"/>
    </source>
</evidence>
<dbReference type="SUPFAM" id="SSF56059">
    <property type="entry name" value="Glutathione synthetase ATP-binding domain-like"/>
    <property type="match status" value="1"/>
</dbReference>
<dbReference type="GO" id="GO:0070740">
    <property type="term" value="F:tubulin-glutamic acid ligase activity"/>
    <property type="evidence" value="ECO:0007669"/>
    <property type="project" value="TreeGrafter"/>
</dbReference>
<sequence>METAEQKTFFTDMNDSASRAIQEQGYQQATVEKADLVWLSTEAFPKYLIDNFNRFAVDKSFRVNHVGNSYELTRKDLLARNIQKAQRYLQKSKSALNFDFIPKTFVLPQDQSLVLSHFGESDQLIVKPCGYAQGRGIFVCSVQQLKAWLQADYKQIQAENEPGSYHAIYLVQQYVVNPLLLYNRKFDLRIYVLLTPSALYVSHFSFGRFCRLDFDLSNEDEQAHLTNACINHLKLNTVNIKSALSSMYSKTQIQNLSHDIIELIVHTVSASLFELNFKPQMFELFGFDVLITDKLQPVLMEVNSSPSLQFDNEEDLNLKKKVVHDCLNVNQSFLKVFEFKKQKGIGEGFEKFVQEGKVNEGKWKEFGDNMGRAWE</sequence>
<evidence type="ECO:0000256" key="1">
    <source>
        <dbReference type="ARBA" id="ARBA00006820"/>
    </source>
</evidence>
<dbReference type="GO" id="GO:0000226">
    <property type="term" value="P:microtubule cytoskeleton organization"/>
    <property type="evidence" value="ECO:0007669"/>
    <property type="project" value="TreeGrafter"/>
</dbReference>
<dbReference type="AlphaFoldDB" id="A0AA86P5I9"/>
<reference evidence="6" key="1">
    <citation type="submission" date="2023-06" db="EMBL/GenBank/DDBJ databases">
        <authorList>
            <person name="Kurt Z."/>
        </authorList>
    </citation>
    <scope>NUCLEOTIDE SEQUENCE</scope>
</reference>
<proteinExistence type="inferred from homology"/>
<protein>
    <recommendedName>
        <fullName evidence="5">Tubulin--tyrosine ligase-like protein 9</fullName>
    </recommendedName>
</protein>
<dbReference type="EMBL" id="CATOUU010000466">
    <property type="protein sequence ID" value="CAI9930920.1"/>
    <property type="molecule type" value="Genomic_DNA"/>
</dbReference>
<dbReference type="Gene3D" id="3.30.470.20">
    <property type="entry name" value="ATP-grasp fold, B domain"/>
    <property type="match status" value="1"/>
</dbReference>
<dbReference type="GO" id="GO:0005524">
    <property type="term" value="F:ATP binding"/>
    <property type="evidence" value="ECO:0007669"/>
    <property type="project" value="UniProtKB-KW"/>
</dbReference>